<proteinExistence type="inferred from homology"/>
<evidence type="ECO:0000256" key="6">
    <source>
        <dbReference type="ARBA" id="ARBA00022705"/>
    </source>
</evidence>
<comment type="subcellular location">
    <subcellularLocation>
        <location evidence="2">Chromosome</location>
    </subcellularLocation>
    <subcellularLocation>
        <location evidence="1 9">Nucleus</location>
    </subcellularLocation>
</comment>
<name>A0A1S3IV78_LINAN</name>
<dbReference type="KEGG" id="lak:106162033"/>
<evidence type="ECO:0000259" key="10">
    <source>
        <dbReference type="Pfam" id="PF05916"/>
    </source>
</evidence>
<reference evidence="13 14" key="1">
    <citation type="submission" date="2025-04" db="UniProtKB">
        <authorList>
            <consortium name="RefSeq"/>
        </authorList>
    </citation>
    <scope>IDENTIFICATION</scope>
    <source>
        <tissue evidence="13 14">Gonads</tissue>
    </source>
</reference>
<dbReference type="Pfam" id="PF24997">
    <property type="entry name" value="PSF1_C"/>
    <property type="match status" value="1"/>
</dbReference>
<dbReference type="KEGG" id="lak:106167595"/>
<gene>
    <name evidence="14" type="primary">LOC106167595</name>
    <name evidence="13" type="synonym">LOC106162033</name>
</gene>
<feature type="domain" description="DNA replication complex GINS protein PSF1 C-terminal" evidence="11">
    <location>
        <begin position="143"/>
        <end position="194"/>
    </location>
</feature>
<dbReference type="GO" id="GO:1902983">
    <property type="term" value="P:DNA strand elongation involved in mitotic DNA replication"/>
    <property type="evidence" value="ECO:0007669"/>
    <property type="project" value="TreeGrafter"/>
</dbReference>
<evidence type="ECO:0000313" key="14">
    <source>
        <dbReference type="RefSeq" id="XP_013401851.1"/>
    </source>
</evidence>
<dbReference type="InterPro" id="IPR005339">
    <property type="entry name" value="GINS_Psf1"/>
</dbReference>
<dbReference type="GeneID" id="106167595"/>
<dbReference type="OrthoDB" id="10252587at2759"/>
<evidence type="ECO:0000256" key="1">
    <source>
        <dbReference type="ARBA" id="ARBA00004123"/>
    </source>
</evidence>
<dbReference type="FunFam" id="1.20.58.1030:FF:000001">
    <property type="entry name" value="DNA replication complex GINS protein PSF1"/>
    <property type="match status" value="1"/>
</dbReference>
<organism evidence="12 14">
    <name type="scientific">Lingula anatina</name>
    <name type="common">Brachiopod</name>
    <name type="synonym">Lingula unguis</name>
    <dbReference type="NCBI Taxonomy" id="7574"/>
    <lineage>
        <taxon>Eukaryota</taxon>
        <taxon>Metazoa</taxon>
        <taxon>Spiralia</taxon>
        <taxon>Lophotrochozoa</taxon>
        <taxon>Brachiopoda</taxon>
        <taxon>Linguliformea</taxon>
        <taxon>Lingulata</taxon>
        <taxon>Lingulida</taxon>
        <taxon>Linguloidea</taxon>
        <taxon>Lingulidae</taxon>
        <taxon>Lingula</taxon>
    </lineage>
</organism>
<dbReference type="RefSeq" id="XP_013394594.1">
    <property type="nucleotide sequence ID" value="XM_013539140.1"/>
</dbReference>
<comment type="subunit">
    <text evidence="9">Component of the GINS complex.</text>
</comment>
<dbReference type="Proteomes" id="UP000085678">
    <property type="component" value="Unplaced"/>
</dbReference>
<evidence type="ECO:0000256" key="5">
    <source>
        <dbReference type="ARBA" id="ARBA00022454"/>
    </source>
</evidence>
<dbReference type="GeneID" id="106162033"/>
<keyword evidence="5" id="KW-0158">Chromosome</keyword>
<dbReference type="AlphaFoldDB" id="A0A1S3IV78"/>
<evidence type="ECO:0000256" key="7">
    <source>
        <dbReference type="ARBA" id="ARBA00023242"/>
    </source>
</evidence>
<dbReference type="PANTHER" id="PTHR12914">
    <property type="entry name" value="PARTNER OF SLD5"/>
    <property type="match status" value="1"/>
</dbReference>
<dbReference type="STRING" id="7574.A0A1S3IV78"/>
<keyword evidence="12" id="KW-1185">Reference proteome</keyword>
<dbReference type="Pfam" id="PF05916">
    <property type="entry name" value="Sld5"/>
    <property type="match status" value="1"/>
</dbReference>
<comment type="similarity">
    <text evidence="3 9">Belongs to the GINS1/PSF1 family.</text>
</comment>
<evidence type="ECO:0000313" key="13">
    <source>
        <dbReference type="RefSeq" id="XP_013394594.1"/>
    </source>
</evidence>
<dbReference type="Gene3D" id="1.20.58.1030">
    <property type="match status" value="1"/>
</dbReference>
<dbReference type="InterPro" id="IPR036224">
    <property type="entry name" value="GINS_bundle-like_dom_sf"/>
</dbReference>
<evidence type="ECO:0000256" key="3">
    <source>
        <dbReference type="ARBA" id="ARBA00006677"/>
    </source>
</evidence>
<evidence type="ECO:0000259" key="11">
    <source>
        <dbReference type="Pfam" id="PF24997"/>
    </source>
</evidence>
<evidence type="ECO:0000313" key="12">
    <source>
        <dbReference type="Proteomes" id="UP000085678"/>
    </source>
</evidence>
<dbReference type="InterPro" id="IPR056783">
    <property type="entry name" value="PSF1_C"/>
</dbReference>
<dbReference type="SUPFAM" id="SSF158573">
    <property type="entry name" value="GINS helical bundle-like"/>
    <property type="match status" value="1"/>
</dbReference>
<sequence>MFGEKALELIKELQRCLDGSLPPFNEEGVRQVLEEMKALFEQNQGDVSATVAGETGLFAGVQLRHAALERNKRCLLAYLYNRIQQIKKMRWEFGSVLPQDIRYNLSEQEVQWFNRYNKCLANYMRSIGEDGGLDLTQDIKPPKTLYIEVRCTTDHGEFETQDGNVLVLKKNSQHFLLRSECEHLIRQGILEHIVH</sequence>
<keyword evidence="6 9" id="KW-0235">DNA replication</keyword>
<feature type="domain" description="GINS subunit" evidence="10">
    <location>
        <begin position="55"/>
        <end position="127"/>
    </location>
</feature>
<dbReference type="RefSeq" id="XP_013401851.1">
    <property type="nucleotide sequence ID" value="XM_013546397.1"/>
</dbReference>
<protein>
    <recommendedName>
        <fullName evidence="4 9">DNA replication complex GINS protein PSF1</fullName>
    </recommendedName>
</protein>
<dbReference type="CDD" id="cd11710">
    <property type="entry name" value="GINS_A_psf1"/>
    <property type="match status" value="1"/>
</dbReference>
<comment type="function">
    <text evidence="9">Required for correct functioning of the GINS complex, a complex that plays an essential role in the initiation of DNA replication, and progression of DNA replication forks. GINS complex seems to bind preferentially to single-stranded DNA.</text>
</comment>
<dbReference type="CDD" id="cd21696">
    <property type="entry name" value="GINS_B_Psf1"/>
    <property type="match status" value="1"/>
</dbReference>
<dbReference type="PANTHER" id="PTHR12914:SF2">
    <property type="entry name" value="DNA REPLICATION COMPLEX GINS PROTEIN PSF1"/>
    <property type="match status" value="1"/>
</dbReference>
<dbReference type="InterPro" id="IPR021151">
    <property type="entry name" value="GINS_A"/>
</dbReference>
<keyword evidence="7 9" id="KW-0539">Nucleus</keyword>
<evidence type="ECO:0000256" key="9">
    <source>
        <dbReference type="RuleBase" id="RU368085"/>
    </source>
</evidence>
<evidence type="ECO:0000256" key="2">
    <source>
        <dbReference type="ARBA" id="ARBA00004286"/>
    </source>
</evidence>
<dbReference type="GO" id="GO:0000811">
    <property type="term" value="C:GINS complex"/>
    <property type="evidence" value="ECO:0007669"/>
    <property type="project" value="UniProtKB-UniRule"/>
</dbReference>
<evidence type="ECO:0000256" key="8">
    <source>
        <dbReference type="ARBA" id="ARBA00045258"/>
    </source>
</evidence>
<evidence type="ECO:0000256" key="4">
    <source>
        <dbReference type="ARBA" id="ARBA00015143"/>
    </source>
</evidence>
<accession>A0A1S3IV78</accession>
<comment type="function">
    <text evidence="8">Required for correct functioning of the GINS complex, a complex that plays an essential role in the initiation of DNA replication, and progression of DNA replication forks. GINS complex is a core component of CDC45-MCM-GINS (CMG) helicase, the molecular machine that unwinds template DNA during replication, and around which the replisome is built.</text>
</comment>